<dbReference type="AlphaFoldDB" id="A0A8B8J180"/>
<dbReference type="PANTHER" id="PTHR33179:SF58">
    <property type="entry name" value="OS08G0409500 PROTEIN"/>
    <property type="match status" value="1"/>
</dbReference>
<feature type="region of interest" description="Disordered" evidence="1">
    <location>
        <begin position="259"/>
        <end position="285"/>
    </location>
</feature>
<feature type="compositionally biased region" description="Pro residues" evidence="1">
    <location>
        <begin position="33"/>
        <end position="43"/>
    </location>
</feature>
<evidence type="ECO:0000313" key="4">
    <source>
        <dbReference type="RefSeq" id="XP_026658279.2"/>
    </source>
</evidence>
<protein>
    <recommendedName>
        <fullName evidence="2">VQ domain-containing protein</fullName>
    </recommendedName>
</protein>
<feature type="region of interest" description="Disordered" evidence="1">
    <location>
        <begin position="1"/>
        <end position="55"/>
    </location>
</feature>
<reference evidence="3" key="1">
    <citation type="journal article" date="2019" name="Nat. Commun.">
        <title>Genome-wide association mapping of date palm fruit traits.</title>
        <authorList>
            <person name="Hazzouri K.M."/>
            <person name="Gros-Balthazard M."/>
            <person name="Flowers J.M."/>
            <person name="Copetti D."/>
            <person name="Lemansour A."/>
            <person name="Lebrun M."/>
            <person name="Masmoudi K."/>
            <person name="Ferrand S."/>
            <person name="Dhar M.I."/>
            <person name="Fresquez Z.A."/>
            <person name="Rosas U."/>
            <person name="Zhang J."/>
            <person name="Talag J."/>
            <person name="Lee S."/>
            <person name="Kudrna D."/>
            <person name="Powell R.F."/>
            <person name="Leitch I.J."/>
            <person name="Krueger R.R."/>
            <person name="Wing R.A."/>
            <person name="Amiri K.M.A."/>
            <person name="Purugganan M.D."/>
        </authorList>
    </citation>
    <scope>NUCLEOTIDE SEQUENCE [LARGE SCALE GENOMIC DNA]</scope>
    <source>
        <strain evidence="3">cv. Khalas</strain>
    </source>
</reference>
<dbReference type="InterPro" id="IPR039609">
    <property type="entry name" value="VQ_15/22"/>
</dbReference>
<feature type="compositionally biased region" description="Basic residues" evidence="1">
    <location>
        <begin position="159"/>
        <end position="168"/>
    </location>
</feature>
<dbReference type="KEGG" id="pda:103701748"/>
<feature type="compositionally biased region" description="Low complexity" evidence="1">
    <location>
        <begin position="145"/>
        <end position="158"/>
    </location>
</feature>
<feature type="compositionally biased region" description="Low complexity" evidence="1">
    <location>
        <begin position="1"/>
        <end position="15"/>
    </location>
</feature>
<feature type="compositionally biased region" description="Low complexity" evidence="1">
    <location>
        <begin position="104"/>
        <end position="120"/>
    </location>
</feature>
<feature type="compositionally biased region" description="Polar residues" evidence="1">
    <location>
        <begin position="261"/>
        <end position="271"/>
    </location>
</feature>
<organism evidence="3 4">
    <name type="scientific">Phoenix dactylifera</name>
    <name type="common">Date palm</name>
    <dbReference type="NCBI Taxonomy" id="42345"/>
    <lineage>
        <taxon>Eukaryota</taxon>
        <taxon>Viridiplantae</taxon>
        <taxon>Streptophyta</taxon>
        <taxon>Embryophyta</taxon>
        <taxon>Tracheophyta</taxon>
        <taxon>Spermatophyta</taxon>
        <taxon>Magnoliopsida</taxon>
        <taxon>Liliopsida</taxon>
        <taxon>Arecaceae</taxon>
        <taxon>Coryphoideae</taxon>
        <taxon>Phoeniceae</taxon>
        <taxon>Phoenix</taxon>
    </lineage>
</organism>
<dbReference type="Proteomes" id="UP000228380">
    <property type="component" value="Chromosome 9"/>
</dbReference>
<dbReference type="Pfam" id="PF05678">
    <property type="entry name" value="VQ"/>
    <property type="match status" value="1"/>
</dbReference>
<feature type="region of interest" description="Disordered" evidence="1">
    <location>
        <begin position="87"/>
        <end position="173"/>
    </location>
</feature>
<dbReference type="OrthoDB" id="780193at2759"/>
<keyword evidence="3" id="KW-1185">Reference proteome</keyword>
<proteinExistence type="predicted"/>
<accession>A0A8B8J180</accession>
<reference evidence="4" key="2">
    <citation type="submission" date="2025-08" db="UniProtKB">
        <authorList>
            <consortium name="RefSeq"/>
        </authorList>
    </citation>
    <scope>IDENTIFICATION</scope>
    <source>
        <tissue evidence="4">Young leaves</tissue>
    </source>
</reference>
<dbReference type="RefSeq" id="XP_026658279.2">
    <property type="nucleotide sequence ID" value="XM_026802478.2"/>
</dbReference>
<dbReference type="GeneID" id="103701748"/>
<evidence type="ECO:0000259" key="2">
    <source>
        <dbReference type="Pfam" id="PF05678"/>
    </source>
</evidence>
<feature type="domain" description="VQ" evidence="2">
    <location>
        <begin position="169"/>
        <end position="196"/>
    </location>
</feature>
<evidence type="ECO:0000256" key="1">
    <source>
        <dbReference type="SAM" id="MobiDB-lite"/>
    </source>
</evidence>
<sequence length="337" mass="34830">MDSSNSGSIQSSSSGGDDDYDSRTEAISSFLNLPPPAAPPPLSPSHHLHQHPSPSSFISLSPYLNTFPSTPSDPYPLSLDMAWAKSLPSSSLSEPGCTILGGLTTATSSSSTTTTTSSSSKTMAVGAPSHCLHSGNTSLNPSSVQLQTQPAQPAAAPRGSKKRSRASRRAPTTVLTTDTSNFRAMVQEFTGFPAAPFISSPFSRPRLDLFPAAAAAAAPPYLLRPFPQKVQAPLFAPLSSSPSSSPSSSVAASIARSSTANANTGAPSATCSNSSSSSTTSSSNYQWPSIGLRHPNLLNTQSPNFTFQSPSNLHLLPITTHPPCPPLEALQTSPPGV</sequence>
<gene>
    <name evidence="4" type="primary">LOC103701748</name>
</gene>
<dbReference type="InterPro" id="IPR008889">
    <property type="entry name" value="VQ"/>
</dbReference>
<feature type="compositionally biased region" description="Polar residues" evidence="1">
    <location>
        <begin position="134"/>
        <end position="144"/>
    </location>
</feature>
<dbReference type="PANTHER" id="PTHR33179">
    <property type="entry name" value="VQ MOTIF-CONTAINING PROTEIN"/>
    <property type="match status" value="1"/>
</dbReference>
<name>A0A8B8J180_PHODC</name>
<evidence type="ECO:0000313" key="3">
    <source>
        <dbReference type="Proteomes" id="UP000228380"/>
    </source>
</evidence>
<feature type="compositionally biased region" description="Low complexity" evidence="1">
    <location>
        <begin position="272"/>
        <end position="284"/>
    </location>
</feature>